<dbReference type="KEGG" id="gac:GACE_2229"/>
<comment type="subunit">
    <text evidence="6">Consists of a catalytic RNA component and at least 4-5 protein subunits.</text>
</comment>
<evidence type="ECO:0000256" key="5">
    <source>
        <dbReference type="ARBA" id="ARBA00022801"/>
    </source>
</evidence>
<evidence type="ECO:0000313" key="8">
    <source>
        <dbReference type="Proteomes" id="UP000030624"/>
    </source>
</evidence>
<protein>
    <recommendedName>
        <fullName evidence="6">Ribonuclease P protein component 1</fullName>
        <shortName evidence="6">RNase P component 1</shortName>
        <ecNumber evidence="6">3.1.26.5</ecNumber>
    </recommendedName>
    <alternativeName>
        <fullName evidence="6">Rpp29</fullName>
    </alternativeName>
</protein>
<dbReference type="GeneID" id="24798792"/>
<sequence>MLARDWIGLSVEVMESPNKFETGLKGMVVDETMKTLKLKTENGLKVVAKEGRKFAVTVEGRRYLVDGSLITFRPEERIMRGMMLVSRMKG</sequence>
<dbReference type="HAMAP" id="MF_00754">
    <property type="entry name" value="RNase_P_1"/>
    <property type="match status" value="1"/>
</dbReference>
<dbReference type="GO" id="GO:0005737">
    <property type="term" value="C:cytoplasm"/>
    <property type="evidence" value="ECO:0007669"/>
    <property type="project" value="UniProtKB-SubCell"/>
</dbReference>
<dbReference type="GO" id="GO:0003723">
    <property type="term" value="F:RNA binding"/>
    <property type="evidence" value="ECO:0007669"/>
    <property type="project" value="InterPro"/>
</dbReference>
<dbReference type="InterPro" id="IPR036980">
    <property type="entry name" value="RNase_P/MRP_Rpp29_sf"/>
</dbReference>
<evidence type="ECO:0000256" key="6">
    <source>
        <dbReference type="HAMAP-Rule" id="MF_00754"/>
    </source>
</evidence>
<keyword evidence="2 6" id="KW-0819">tRNA processing</keyword>
<dbReference type="HOGENOM" id="CLU_107020_2_1_2"/>
<dbReference type="AlphaFoldDB" id="A0A0A7GGR7"/>
<dbReference type="InterPro" id="IPR023534">
    <property type="entry name" value="Rof/RNase_P-like"/>
</dbReference>
<dbReference type="InterPro" id="IPR002730">
    <property type="entry name" value="Rpp29/RNP1"/>
</dbReference>
<dbReference type="SMART" id="SM00538">
    <property type="entry name" value="POP4"/>
    <property type="match status" value="1"/>
</dbReference>
<evidence type="ECO:0000256" key="3">
    <source>
        <dbReference type="ARBA" id="ARBA00022722"/>
    </source>
</evidence>
<dbReference type="RefSeq" id="WP_052400306.1">
    <property type="nucleotide sequence ID" value="NZ_CP009552.1"/>
</dbReference>
<keyword evidence="5 6" id="KW-0378">Hydrolase</keyword>
<dbReference type="InterPro" id="IPR023538">
    <property type="entry name" value="RNP1"/>
</dbReference>
<dbReference type="SUPFAM" id="SSF101744">
    <property type="entry name" value="Rof/RNase P subunit-like"/>
    <property type="match status" value="1"/>
</dbReference>
<dbReference type="GO" id="GO:0001682">
    <property type="term" value="P:tRNA 5'-leader removal"/>
    <property type="evidence" value="ECO:0007669"/>
    <property type="project" value="UniProtKB-UniRule"/>
</dbReference>
<dbReference type="GO" id="GO:0030677">
    <property type="term" value="C:ribonuclease P complex"/>
    <property type="evidence" value="ECO:0007669"/>
    <property type="project" value="UniProtKB-UniRule"/>
</dbReference>
<reference evidence="7 8" key="1">
    <citation type="journal article" date="2015" name="Appl. Environ. Microbiol.">
        <title>The Geoglobus acetivorans genome: Fe(III) reduction, acetate utilization, autotrophic growth, and degradation of aromatic compounds in a hyperthermophilic archaeon.</title>
        <authorList>
            <person name="Mardanov A.V."/>
            <person name="Slododkina G.B."/>
            <person name="Slobodkin A.I."/>
            <person name="Beletsky A.V."/>
            <person name="Gavrilov S.N."/>
            <person name="Kublanov I.V."/>
            <person name="Bonch-Osmolovskaya E.A."/>
            <person name="Skryabin K.G."/>
            <person name="Ravin N.V."/>
        </authorList>
    </citation>
    <scope>NUCLEOTIDE SEQUENCE [LARGE SCALE GENOMIC DNA]</scope>
    <source>
        <strain evidence="7 8">SBH6</strain>
    </source>
</reference>
<dbReference type="EC" id="3.1.26.5" evidence="6"/>
<comment type="function">
    <text evidence="6">Part of ribonuclease P, a protein complex that generates mature tRNA molecules by cleaving their 5'-ends.</text>
</comment>
<dbReference type="EMBL" id="CP009552">
    <property type="protein sequence ID" value="AIY91250.1"/>
    <property type="molecule type" value="Genomic_DNA"/>
</dbReference>
<dbReference type="Gene3D" id="2.30.30.210">
    <property type="entry name" value="Ribonuclease P/MRP, subunit p29"/>
    <property type="match status" value="1"/>
</dbReference>
<dbReference type="eggNOG" id="arCOG00784">
    <property type="taxonomic scope" value="Archaea"/>
</dbReference>
<keyword evidence="4 6" id="KW-0255">Endonuclease</keyword>
<evidence type="ECO:0000256" key="4">
    <source>
        <dbReference type="ARBA" id="ARBA00022759"/>
    </source>
</evidence>
<keyword evidence="3 6" id="KW-0540">Nuclease</keyword>
<comment type="catalytic activity">
    <reaction evidence="6">
        <text>Endonucleolytic cleavage of RNA, removing 5'-extranucleotides from tRNA precursor.</text>
        <dbReference type="EC" id="3.1.26.5"/>
    </reaction>
</comment>
<organism evidence="7 8">
    <name type="scientific">Geoglobus acetivorans</name>
    <dbReference type="NCBI Taxonomy" id="565033"/>
    <lineage>
        <taxon>Archaea</taxon>
        <taxon>Methanobacteriati</taxon>
        <taxon>Methanobacteriota</taxon>
        <taxon>Archaeoglobi</taxon>
        <taxon>Archaeoglobales</taxon>
        <taxon>Archaeoglobaceae</taxon>
        <taxon>Geoglobus</taxon>
    </lineage>
</organism>
<accession>A0A0A7GGR7</accession>
<dbReference type="GO" id="GO:0004526">
    <property type="term" value="F:ribonuclease P activity"/>
    <property type="evidence" value="ECO:0007669"/>
    <property type="project" value="UniProtKB-UniRule"/>
</dbReference>
<name>A0A0A7GGR7_GEOAI</name>
<dbReference type="Proteomes" id="UP000030624">
    <property type="component" value="Chromosome"/>
</dbReference>
<dbReference type="Pfam" id="PF01868">
    <property type="entry name" value="RNase_P-MRP_p29"/>
    <property type="match status" value="1"/>
</dbReference>
<dbReference type="STRING" id="565033.GACE_2229"/>
<comment type="similarity">
    <text evidence="6">Belongs to the eukaryotic/archaeal RNase P protein component 1 family.</text>
</comment>
<keyword evidence="1 6" id="KW-0963">Cytoplasm</keyword>
<gene>
    <name evidence="6" type="primary">rnp1</name>
    <name evidence="7" type="ORF">GACE_2229</name>
</gene>
<evidence type="ECO:0000313" key="7">
    <source>
        <dbReference type="EMBL" id="AIY91250.1"/>
    </source>
</evidence>
<evidence type="ECO:0000256" key="2">
    <source>
        <dbReference type="ARBA" id="ARBA00022694"/>
    </source>
</evidence>
<comment type="subcellular location">
    <subcellularLocation>
        <location evidence="6">Cytoplasm</location>
    </subcellularLocation>
</comment>
<evidence type="ECO:0000256" key="1">
    <source>
        <dbReference type="ARBA" id="ARBA00022490"/>
    </source>
</evidence>
<proteinExistence type="inferred from homology"/>